<evidence type="ECO:0000313" key="5">
    <source>
        <dbReference type="Proteomes" id="UP000639772"/>
    </source>
</evidence>
<dbReference type="FunFam" id="1.25.40.10:FF:000333">
    <property type="entry name" value="Pentatricopeptide repeat-containing protein"/>
    <property type="match status" value="1"/>
</dbReference>
<dbReference type="InterPro" id="IPR011990">
    <property type="entry name" value="TPR-like_helical_dom_sf"/>
</dbReference>
<dbReference type="Gene3D" id="1.25.40.10">
    <property type="entry name" value="Tetratricopeptide repeat domain"/>
    <property type="match status" value="4"/>
</dbReference>
<evidence type="ECO:0000256" key="1">
    <source>
        <dbReference type="ARBA" id="ARBA00006643"/>
    </source>
</evidence>
<comment type="caution">
    <text evidence="4">The sequence shown here is derived from an EMBL/GenBank/DDBJ whole genome shotgun (WGS) entry which is preliminary data.</text>
</comment>
<dbReference type="GO" id="GO:0003729">
    <property type="term" value="F:mRNA binding"/>
    <property type="evidence" value="ECO:0007669"/>
    <property type="project" value="UniProtKB-ARBA"/>
</dbReference>
<dbReference type="OrthoDB" id="750171at2759"/>
<dbReference type="EMBL" id="JADCNM010000006">
    <property type="protein sequence ID" value="KAG0477647.1"/>
    <property type="molecule type" value="Genomic_DNA"/>
</dbReference>
<evidence type="ECO:0000313" key="4">
    <source>
        <dbReference type="EMBL" id="KAG0477647.1"/>
    </source>
</evidence>
<dbReference type="Pfam" id="PF20431">
    <property type="entry name" value="E_motif"/>
    <property type="match status" value="1"/>
</dbReference>
<feature type="repeat" description="PPR" evidence="3">
    <location>
        <begin position="202"/>
        <end position="232"/>
    </location>
</feature>
<reference evidence="4 5" key="1">
    <citation type="journal article" date="2020" name="Nat. Food">
        <title>A phased Vanilla planifolia genome enables genetic improvement of flavour and production.</title>
        <authorList>
            <person name="Hasing T."/>
            <person name="Tang H."/>
            <person name="Brym M."/>
            <person name="Khazi F."/>
            <person name="Huang T."/>
            <person name="Chambers A.H."/>
        </authorList>
    </citation>
    <scope>NUCLEOTIDE SEQUENCE [LARGE SCALE GENOMIC DNA]</scope>
    <source>
        <tissue evidence="4">Leaf</tissue>
    </source>
</reference>
<dbReference type="InterPro" id="IPR046849">
    <property type="entry name" value="E2_motif"/>
</dbReference>
<feature type="repeat" description="PPR" evidence="3">
    <location>
        <begin position="233"/>
        <end position="267"/>
    </location>
</feature>
<comment type="similarity">
    <text evidence="1">Belongs to the PPR family. PCMP-H subfamily.</text>
</comment>
<dbReference type="Proteomes" id="UP000639772">
    <property type="component" value="Chromosome 6"/>
</dbReference>
<proteinExistence type="inferred from homology"/>
<accession>A0A835QZS7</accession>
<protein>
    <recommendedName>
        <fullName evidence="6">Pentatricopeptide repeat-containing protein</fullName>
    </recommendedName>
</protein>
<dbReference type="InterPro" id="IPR046960">
    <property type="entry name" value="PPR_At4g14850-like_plant"/>
</dbReference>
<dbReference type="NCBIfam" id="TIGR00756">
    <property type="entry name" value="PPR"/>
    <property type="match status" value="3"/>
</dbReference>
<keyword evidence="2" id="KW-0677">Repeat</keyword>
<evidence type="ECO:0000256" key="2">
    <source>
        <dbReference type="ARBA" id="ARBA00022737"/>
    </source>
</evidence>
<dbReference type="FunFam" id="1.25.40.10:FF:000690">
    <property type="entry name" value="Pentatricopeptide repeat-containing protein"/>
    <property type="match status" value="1"/>
</dbReference>
<gene>
    <name evidence="4" type="ORF">HPP92_012366</name>
</gene>
<dbReference type="Pfam" id="PF20430">
    <property type="entry name" value="Eplus_motif"/>
    <property type="match status" value="1"/>
</dbReference>
<name>A0A835QZS7_VANPL</name>
<dbReference type="PROSITE" id="PS51375">
    <property type="entry name" value="PPR"/>
    <property type="match status" value="3"/>
</dbReference>
<dbReference type="Pfam" id="PF13041">
    <property type="entry name" value="PPR_2"/>
    <property type="match status" value="1"/>
</dbReference>
<dbReference type="GO" id="GO:0009451">
    <property type="term" value="P:RNA modification"/>
    <property type="evidence" value="ECO:0007669"/>
    <property type="project" value="InterPro"/>
</dbReference>
<feature type="repeat" description="PPR" evidence="3">
    <location>
        <begin position="334"/>
        <end position="368"/>
    </location>
</feature>
<organism evidence="4 5">
    <name type="scientific">Vanilla planifolia</name>
    <name type="common">Vanilla</name>
    <dbReference type="NCBI Taxonomy" id="51239"/>
    <lineage>
        <taxon>Eukaryota</taxon>
        <taxon>Viridiplantae</taxon>
        <taxon>Streptophyta</taxon>
        <taxon>Embryophyta</taxon>
        <taxon>Tracheophyta</taxon>
        <taxon>Spermatophyta</taxon>
        <taxon>Magnoliopsida</taxon>
        <taxon>Liliopsida</taxon>
        <taxon>Asparagales</taxon>
        <taxon>Orchidaceae</taxon>
        <taxon>Vanilloideae</taxon>
        <taxon>Vanilleae</taxon>
        <taxon>Vanilla</taxon>
    </lineage>
</organism>
<dbReference type="PANTHER" id="PTHR47926:SF344">
    <property type="entry name" value="OS07G0636900 PROTEIN"/>
    <property type="match status" value="1"/>
</dbReference>
<evidence type="ECO:0008006" key="6">
    <source>
        <dbReference type="Google" id="ProtNLM"/>
    </source>
</evidence>
<dbReference type="PANTHER" id="PTHR47926">
    <property type="entry name" value="PENTATRICOPEPTIDE REPEAT-CONTAINING PROTEIN"/>
    <property type="match status" value="1"/>
</dbReference>
<sequence>MVKKVMALVDKATALDAILQVHAFLLKTSLDHNIFVLAKFLRCCVECTSPQALLHGRDVFDQIRHPDVFLWNTLMRAYLLAQNPGESLCLFRQMCWGSGGVLAADSFTLSLCLQACGRSEELVTGVAIHANVIKLGFVSDLFVQTALMEMYAKSSDIRTARRVFDDTPNRDLVMFNAMLGEYVNRGDILQASHLFDAMPERDLYCWNTMIHGFSVSGNLGCAREVFDKMNERDVISWSSIISAYVQSRKPNEALRLFQDMQKHRAVPDNVTMVSVLSACGDMGALGMGKAVHRLIIKSGIQLDVKLGTSLVEMYARCGDIDNSLLAFCSMSAKDSLTWSAMILGLANHGLAIDAMELFSKMISEGVKPHDTAFVGVLSACNHAGHVGEGKAHFDSMSKIYGITPKMEHYGCMVDLLGRSGHIEEARMVIVSMPFEPDAVVWRALLGACLIHKNVDVAEEAIVNLINLQPHVDGHYVLLSNIYAGEKRWDDIAELRRRMRSQRIIKVPGSSSIELENELYEFVAGDRSHPKTIEIYNMLEEIVGQLRKAGYEPKETLDLQDHEQF</sequence>
<dbReference type="InterPro" id="IPR046848">
    <property type="entry name" value="E_motif"/>
</dbReference>
<dbReference type="Pfam" id="PF01535">
    <property type="entry name" value="PPR"/>
    <property type="match status" value="4"/>
</dbReference>
<dbReference type="InterPro" id="IPR002885">
    <property type="entry name" value="PPR_rpt"/>
</dbReference>
<dbReference type="AlphaFoldDB" id="A0A835QZS7"/>
<evidence type="ECO:0000256" key="3">
    <source>
        <dbReference type="PROSITE-ProRule" id="PRU00708"/>
    </source>
</evidence>